<accession>A0A0E9LUD5</accession>
<dbReference type="RefSeq" id="WP_062122589.1">
    <property type="nucleotide sequence ID" value="NZ_BAZW01000005.1"/>
</dbReference>
<sequence length="97" mass="11413">MRKARKTIIHQTFYGNREYFISVCGKKRLGNIHFRLIADDESQTVLYDNAIENFQETQLFVIQNTMKVKIELSAPHYFDDQNSECAGVQVHYNRNDP</sequence>
<name>A0A0E9LUD5_9BACT</name>
<dbReference type="OrthoDB" id="1121426at2"/>
<dbReference type="Proteomes" id="UP000032900">
    <property type="component" value="Unassembled WGS sequence"/>
</dbReference>
<proteinExistence type="predicted"/>
<reference evidence="1 2" key="1">
    <citation type="journal article" date="2015" name="Microbes Environ.">
        <title>Distribution and evolution of nitrogen fixation genes in the phylum bacteroidetes.</title>
        <authorList>
            <person name="Inoue J."/>
            <person name="Oshima K."/>
            <person name="Suda W."/>
            <person name="Sakamoto M."/>
            <person name="Iino T."/>
            <person name="Noda S."/>
            <person name="Hongoh Y."/>
            <person name="Hattori M."/>
            <person name="Ohkuma M."/>
        </authorList>
    </citation>
    <scope>NUCLEOTIDE SEQUENCE [LARGE SCALE GENOMIC DNA]</scope>
    <source>
        <strain evidence="1">JCM 15548</strain>
    </source>
</reference>
<dbReference type="EMBL" id="BAZW01000005">
    <property type="protein sequence ID" value="GAO28893.1"/>
    <property type="molecule type" value="Genomic_DNA"/>
</dbReference>
<comment type="caution">
    <text evidence="1">The sequence shown here is derived from an EMBL/GenBank/DDBJ whole genome shotgun (WGS) entry which is preliminary data.</text>
</comment>
<organism evidence="1 2">
    <name type="scientific">Geofilum rubicundum JCM 15548</name>
    <dbReference type="NCBI Taxonomy" id="1236989"/>
    <lineage>
        <taxon>Bacteria</taxon>
        <taxon>Pseudomonadati</taxon>
        <taxon>Bacteroidota</taxon>
        <taxon>Bacteroidia</taxon>
        <taxon>Marinilabiliales</taxon>
        <taxon>Marinilabiliaceae</taxon>
        <taxon>Geofilum</taxon>
    </lineage>
</organism>
<gene>
    <name evidence="1" type="ORF">JCM15548_11031</name>
</gene>
<dbReference type="AlphaFoldDB" id="A0A0E9LUD5"/>
<keyword evidence="2" id="KW-1185">Reference proteome</keyword>
<evidence type="ECO:0000313" key="2">
    <source>
        <dbReference type="Proteomes" id="UP000032900"/>
    </source>
</evidence>
<protein>
    <submittedName>
        <fullName evidence="1">Uncharacterized protein</fullName>
    </submittedName>
</protein>
<dbReference type="STRING" id="1236989.JCM15548_11031"/>
<evidence type="ECO:0000313" key="1">
    <source>
        <dbReference type="EMBL" id="GAO28893.1"/>
    </source>
</evidence>